<name>A0A1I1MVF4_9FLAO</name>
<sequence length="63" mass="7619">MIKIVRLIFRYDKYITKLLITKSVALKLLFKLTIRPNFNSLNNDIQHFKLFIIFLNSYKIETI</sequence>
<accession>A0A1I1MVF4</accession>
<organism evidence="1 2">
    <name type="scientific">Zunongwangia mangrovi</name>
    <dbReference type="NCBI Taxonomy" id="1334022"/>
    <lineage>
        <taxon>Bacteria</taxon>
        <taxon>Pseudomonadati</taxon>
        <taxon>Bacteroidota</taxon>
        <taxon>Flavobacteriia</taxon>
        <taxon>Flavobacteriales</taxon>
        <taxon>Flavobacteriaceae</taxon>
        <taxon>Zunongwangia</taxon>
    </lineage>
</organism>
<protein>
    <submittedName>
        <fullName evidence="1">Uncharacterized protein</fullName>
    </submittedName>
</protein>
<proteinExistence type="predicted"/>
<evidence type="ECO:0000313" key="2">
    <source>
        <dbReference type="Proteomes" id="UP000199438"/>
    </source>
</evidence>
<dbReference type="EMBL" id="FOKV01000012">
    <property type="protein sequence ID" value="SFC89434.1"/>
    <property type="molecule type" value="Genomic_DNA"/>
</dbReference>
<dbReference type="STRING" id="1334022.SAMN04487907_11211"/>
<reference evidence="2" key="1">
    <citation type="submission" date="2016-10" db="EMBL/GenBank/DDBJ databases">
        <authorList>
            <person name="Varghese N."/>
            <person name="Submissions S."/>
        </authorList>
    </citation>
    <scope>NUCLEOTIDE SEQUENCE [LARGE SCALE GENOMIC DNA]</scope>
    <source>
        <strain evidence="2">DSM 24499</strain>
    </source>
</reference>
<gene>
    <name evidence="1" type="ORF">SAMN04487907_11211</name>
</gene>
<keyword evidence="2" id="KW-1185">Reference proteome</keyword>
<dbReference type="Proteomes" id="UP000199438">
    <property type="component" value="Unassembled WGS sequence"/>
</dbReference>
<evidence type="ECO:0000313" key="1">
    <source>
        <dbReference type="EMBL" id="SFC89434.1"/>
    </source>
</evidence>
<dbReference type="AlphaFoldDB" id="A0A1I1MVF4"/>